<name>A0ABR4CMP6_9HELO</name>
<dbReference type="InterPro" id="IPR001138">
    <property type="entry name" value="Zn2Cys6_DnaBD"/>
</dbReference>
<dbReference type="InterPro" id="IPR036864">
    <property type="entry name" value="Zn2-C6_fun-type_DNA-bd_sf"/>
</dbReference>
<dbReference type="InterPro" id="IPR050613">
    <property type="entry name" value="Sec_Metabolite_Reg"/>
</dbReference>
<dbReference type="PANTHER" id="PTHR31001:SF40">
    <property type="entry name" value="ZN(II)2CYS6 TRANSCRIPTION FACTOR (EUROFUNG)"/>
    <property type="match status" value="1"/>
</dbReference>
<reference evidence="6 7" key="1">
    <citation type="journal article" date="2024" name="Commun. Biol.">
        <title>Comparative genomic analysis of thermophilic fungi reveals convergent evolutionary adaptations and gene losses.</title>
        <authorList>
            <person name="Steindorff A.S."/>
            <person name="Aguilar-Pontes M.V."/>
            <person name="Robinson A.J."/>
            <person name="Andreopoulos B."/>
            <person name="LaButti K."/>
            <person name="Kuo A."/>
            <person name="Mondo S."/>
            <person name="Riley R."/>
            <person name="Otillar R."/>
            <person name="Haridas S."/>
            <person name="Lipzen A."/>
            <person name="Grimwood J."/>
            <person name="Schmutz J."/>
            <person name="Clum A."/>
            <person name="Reid I.D."/>
            <person name="Moisan M.C."/>
            <person name="Butler G."/>
            <person name="Nguyen T.T.M."/>
            <person name="Dewar K."/>
            <person name="Conant G."/>
            <person name="Drula E."/>
            <person name="Henrissat B."/>
            <person name="Hansel C."/>
            <person name="Singer S."/>
            <person name="Hutchinson M.I."/>
            <person name="de Vries R.P."/>
            <person name="Natvig D.O."/>
            <person name="Powell A.J."/>
            <person name="Tsang A."/>
            <person name="Grigoriev I.V."/>
        </authorList>
    </citation>
    <scope>NUCLEOTIDE SEQUENCE [LARGE SCALE GENOMIC DNA]</scope>
    <source>
        <strain evidence="6 7">CBS 494.80</strain>
    </source>
</reference>
<dbReference type="EMBL" id="JAZHXI010000005">
    <property type="protein sequence ID" value="KAL2071253.1"/>
    <property type="molecule type" value="Genomic_DNA"/>
</dbReference>
<sequence>MPPKENSVGYRRNGKKQACEPCRKGKLACDHGGPFCGRCVRRKTTAKCIYHPAPMTRPRAPLSTSTRPKQPTVGSHNEPIQFSPPPASATANPPFFSPPQAVPRDALLDQLPPSDVNIQVQTTATQTTNTPASATGSHLSARGKPRGLRGGWKYSEYPRSQKFYGPTSFSAIFSENDAKVNKDLLDIGEDKRKHPGAWMFGMPLLGFHRPNGPTEREKQTLRALWNLPSKETCEALVTVPQSLRCPSLNYRMMRHCVTTLWATFGSELAAPRPERPILDWEESGDEPPALLAISDAMFANEEMPLPPDPDDGIEWLNNFTGPKIRFEMMGMLFCFFGLAYLGTQDWDPLFKHPDNHGRDKKQAAWRMKECANVCLTMCDYSETVNYLVTALILNIKRLETGCTGDETYQMRRLHGDLVTTAITSGLHRLPENSKITPASEYKRRLFGNIYCNDKIQSSLNGVPPLLTKRFCDVQLCLDLADDVLFAPPEQLADAISKLDEGGWNQAGACHEISTFLRARIQIHMIREEILELALGVNVDVSEATINDLHQKSQQMFDSLPHHLHYYDSTGLPKPSSGNLLYDRAFLTLQHLQNTFLLNRVSKARGLSNGQGLLNTALSTISLSLMFWSQRDQLQSHSHGFDWIMTYYGIPSAGVICVELLKTSSGQNIVQISRSDAIQKLTLFCAFLEWIRPTDGNWTLAQRLRKVVRRVLDYVLDVEQKSDGKVDGEVPEEGGGGEQELYDPMLGWGMDGMGDVDDLDWLNTIDWTQGSWMDFN</sequence>
<proteinExistence type="predicted"/>
<keyword evidence="3" id="KW-0539">Nucleus</keyword>
<dbReference type="SMART" id="SM00066">
    <property type="entry name" value="GAL4"/>
    <property type="match status" value="1"/>
</dbReference>
<dbReference type="PANTHER" id="PTHR31001">
    <property type="entry name" value="UNCHARACTERIZED TRANSCRIPTIONAL REGULATORY PROTEIN"/>
    <property type="match status" value="1"/>
</dbReference>
<dbReference type="SUPFAM" id="SSF57701">
    <property type="entry name" value="Zn2/Cys6 DNA-binding domain"/>
    <property type="match status" value="1"/>
</dbReference>
<evidence type="ECO:0000259" key="5">
    <source>
        <dbReference type="PROSITE" id="PS50048"/>
    </source>
</evidence>
<accession>A0ABR4CMP6</accession>
<evidence type="ECO:0000256" key="2">
    <source>
        <dbReference type="ARBA" id="ARBA00022723"/>
    </source>
</evidence>
<dbReference type="PROSITE" id="PS50048">
    <property type="entry name" value="ZN2_CY6_FUNGAL_2"/>
    <property type="match status" value="1"/>
</dbReference>
<feature type="compositionally biased region" description="Low complexity" evidence="4">
    <location>
        <begin position="124"/>
        <end position="135"/>
    </location>
</feature>
<feature type="region of interest" description="Disordered" evidence="4">
    <location>
        <begin position="52"/>
        <end position="107"/>
    </location>
</feature>
<protein>
    <recommendedName>
        <fullName evidence="5">Zn(2)-C6 fungal-type domain-containing protein</fullName>
    </recommendedName>
</protein>
<evidence type="ECO:0000256" key="4">
    <source>
        <dbReference type="SAM" id="MobiDB-lite"/>
    </source>
</evidence>
<feature type="domain" description="Zn(2)-C6 fungal-type" evidence="5">
    <location>
        <begin position="18"/>
        <end position="50"/>
    </location>
</feature>
<evidence type="ECO:0000256" key="1">
    <source>
        <dbReference type="ARBA" id="ARBA00004123"/>
    </source>
</evidence>
<organism evidence="6 7">
    <name type="scientific">Oculimacula yallundae</name>
    <dbReference type="NCBI Taxonomy" id="86028"/>
    <lineage>
        <taxon>Eukaryota</taxon>
        <taxon>Fungi</taxon>
        <taxon>Dikarya</taxon>
        <taxon>Ascomycota</taxon>
        <taxon>Pezizomycotina</taxon>
        <taxon>Leotiomycetes</taxon>
        <taxon>Helotiales</taxon>
        <taxon>Ploettnerulaceae</taxon>
        <taxon>Oculimacula</taxon>
    </lineage>
</organism>
<dbReference type="Gene3D" id="4.10.240.10">
    <property type="entry name" value="Zn(2)-C6 fungal-type DNA-binding domain"/>
    <property type="match status" value="1"/>
</dbReference>
<feature type="compositionally biased region" description="Polar residues" evidence="4">
    <location>
        <begin position="62"/>
        <end position="80"/>
    </location>
</feature>
<dbReference type="CDD" id="cd00067">
    <property type="entry name" value="GAL4"/>
    <property type="match status" value="1"/>
</dbReference>
<keyword evidence="7" id="KW-1185">Reference proteome</keyword>
<dbReference type="CDD" id="cd12148">
    <property type="entry name" value="fungal_TF_MHR"/>
    <property type="match status" value="1"/>
</dbReference>
<evidence type="ECO:0000313" key="7">
    <source>
        <dbReference type="Proteomes" id="UP001595075"/>
    </source>
</evidence>
<evidence type="ECO:0000256" key="3">
    <source>
        <dbReference type="ARBA" id="ARBA00023242"/>
    </source>
</evidence>
<keyword evidence="2" id="KW-0479">Metal-binding</keyword>
<dbReference type="PROSITE" id="PS00463">
    <property type="entry name" value="ZN2_CY6_FUNGAL_1"/>
    <property type="match status" value="1"/>
</dbReference>
<dbReference type="Proteomes" id="UP001595075">
    <property type="component" value="Unassembled WGS sequence"/>
</dbReference>
<comment type="caution">
    <text evidence="6">The sequence shown here is derived from an EMBL/GenBank/DDBJ whole genome shotgun (WGS) entry which is preliminary data.</text>
</comment>
<dbReference type="InterPro" id="IPR007219">
    <property type="entry name" value="XnlR_reg_dom"/>
</dbReference>
<comment type="subcellular location">
    <subcellularLocation>
        <location evidence="1">Nucleus</location>
    </subcellularLocation>
</comment>
<feature type="region of interest" description="Disordered" evidence="4">
    <location>
        <begin position="124"/>
        <end position="150"/>
    </location>
</feature>
<dbReference type="Pfam" id="PF04082">
    <property type="entry name" value="Fungal_trans"/>
    <property type="match status" value="1"/>
</dbReference>
<gene>
    <name evidence="6" type="ORF">VTL71DRAFT_12488</name>
</gene>
<evidence type="ECO:0000313" key="6">
    <source>
        <dbReference type="EMBL" id="KAL2071253.1"/>
    </source>
</evidence>
<dbReference type="Pfam" id="PF00172">
    <property type="entry name" value="Zn_clus"/>
    <property type="match status" value="1"/>
</dbReference>